<keyword evidence="2" id="KW-1133">Transmembrane helix</keyword>
<dbReference type="STRING" id="4999.A0A1Y1UB97"/>
<dbReference type="SUPFAM" id="SSF57701">
    <property type="entry name" value="Zn2/Cys6 DNA-binding domain"/>
    <property type="match status" value="1"/>
</dbReference>
<feature type="transmembrane region" description="Helical" evidence="2">
    <location>
        <begin position="702"/>
        <end position="724"/>
    </location>
</feature>
<dbReference type="SMART" id="SM00066">
    <property type="entry name" value="GAL4"/>
    <property type="match status" value="1"/>
</dbReference>
<dbReference type="PROSITE" id="PS00463">
    <property type="entry name" value="ZN2_CY6_FUNGAL_1"/>
    <property type="match status" value="1"/>
</dbReference>
<dbReference type="AlphaFoldDB" id="A0A1Y1UB97"/>
<keyword evidence="2" id="KW-0472">Membrane</keyword>
<dbReference type="GeneID" id="33560423"/>
<feature type="region of interest" description="Disordered" evidence="1">
    <location>
        <begin position="1"/>
        <end position="54"/>
    </location>
</feature>
<dbReference type="EMBL" id="NBSH01000014">
    <property type="protein sequence ID" value="ORX34355.1"/>
    <property type="molecule type" value="Genomic_DNA"/>
</dbReference>
<evidence type="ECO:0000313" key="5">
    <source>
        <dbReference type="Proteomes" id="UP000193218"/>
    </source>
</evidence>
<keyword evidence="2" id="KW-0812">Transmembrane</keyword>
<dbReference type="RefSeq" id="XP_021868618.1">
    <property type="nucleotide sequence ID" value="XM_022018614.1"/>
</dbReference>
<dbReference type="InterPro" id="IPR036864">
    <property type="entry name" value="Zn2-C6_fun-type_DNA-bd_sf"/>
</dbReference>
<evidence type="ECO:0000313" key="4">
    <source>
        <dbReference type="EMBL" id="ORX34355.1"/>
    </source>
</evidence>
<dbReference type="PANTHER" id="PTHR47431:SF1">
    <property type="entry name" value="ZN(II)2CYS6 TRANSCRIPTION FACTOR (EUROFUNG)"/>
    <property type="match status" value="1"/>
</dbReference>
<feature type="compositionally biased region" description="Polar residues" evidence="1">
    <location>
        <begin position="628"/>
        <end position="639"/>
    </location>
</feature>
<dbReference type="PRINTS" id="PR00755">
    <property type="entry name" value="AFLATOXINBRP"/>
</dbReference>
<evidence type="ECO:0000256" key="2">
    <source>
        <dbReference type="SAM" id="Phobius"/>
    </source>
</evidence>
<keyword evidence="5" id="KW-1185">Reference proteome</keyword>
<feature type="compositionally biased region" description="Low complexity" evidence="1">
    <location>
        <begin position="8"/>
        <end position="25"/>
    </location>
</feature>
<organism evidence="4 5">
    <name type="scientific">Kockovaella imperatae</name>
    <dbReference type="NCBI Taxonomy" id="4999"/>
    <lineage>
        <taxon>Eukaryota</taxon>
        <taxon>Fungi</taxon>
        <taxon>Dikarya</taxon>
        <taxon>Basidiomycota</taxon>
        <taxon>Agaricomycotina</taxon>
        <taxon>Tremellomycetes</taxon>
        <taxon>Tremellales</taxon>
        <taxon>Cuniculitremaceae</taxon>
        <taxon>Kockovaella</taxon>
    </lineage>
</organism>
<dbReference type="Proteomes" id="UP000193218">
    <property type="component" value="Unassembled WGS sequence"/>
</dbReference>
<reference evidence="4 5" key="1">
    <citation type="submission" date="2017-03" db="EMBL/GenBank/DDBJ databases">
        <title>Widespread Adenine N6-methylation of Active Genes in Fungi.</title>
        <authorList>
            <consortium name="DOE Joint Genome Institute"/>
            <person name="Mondo S.J."/>
            <person name="Dannebaum R.O."/>
            <person name="Kuo R.C."/>
            <person name="Louie K.B."/>
            <person name="Bewick A.J."/>
            <person name="Labutti K."/>
            <person name="Haridas S."/>
            <person name="Kuo A."/>
            <person name="Salamov A."/>
            <person name="Ahrendt S.R."/>
            <person name="Lau R."/>
            <person name="Bowen B.P."/>
            <person name="Lipzen A."/>
            <person name="Sullivan W."/>
            <person name="Andreopoulos W.B."/>
            <person name="Clum A."/>
            <person name="Lindquist E."/>
            <person name="Daum C."/>
            <person name="Northen T.R."/>
            <person name="Ramamoorthy G."/>
            <person name="Schmitz R.J."/>
            <person name="Gryganskyi A."/>
            <person name="Culley D."/>
            <person name="Magnuson J."/>
            <person name="James T.Y."/>
            <person name="O'Malley M.A."/>
            <person name="Stajich J.E."/>
            <person name="Spatafora J.W."/>
            <person name="Visel A."/>
            <person name="Grigoriev I.V."/>
        </authorList>
    </citation>
    <scope>NUCLEOTIDE SEQUENCE [LARGE SCALE GENOMIC DNA]</scope>
    <source>
        <strain evidence="4 5">NRRL Y-17943</strain>
    </source>
</reference>
<dbReference type="CDD" id="cd00067">
    <property type="entry name" value="GAL4"/>
    <property type="match status" value="1"/>
</dbReference>
<feature type="compositionally biased region" description="Basic and acidic residues" evidence="1">
    <location>
        <begin position="650"/>
        <end position="659"/>
    </location>
</feature>
<dbReference type="GO" id="GO:0000981">
    <property type="term" value="F:DNA-binding transcription factor activity, RNA polymerase II-specific"/>
    <property type="evidence" value="ECO:0007669"/>
    <property type="project" value="InterPro"/>
</dbReference>
<dbReference type="OrthoDB" id="39175at2759"/>
<name>A0A1Y1UB97_9TREE</name>
<dbReference type="PANTHER" id="PTHR47431">
    <property type="entry name" value="ZN(II)2CYS6 TRANSCRIPTION FACTOR (EUROFUNG)-RELATED"/>
    <property type="match status" value="1"/>
</dbReference>
<evidence type="ECO:0000256" key="1">
    <source>
        <dbReference type="SAM" id="MobiDB-lite"/>
    </source>
</evidence>
<feature type="domain" description="Zn(2)-C6 fungal-type" evidence="3">
    <location>
        <begin position="80"/>
        <end position="110"/>
    </location>
</feature>
<evidence type="ECO:0000259" key="3">
    <source>
        <dbReference type="PROSITE" id="PS50048"/>
    </source>
</evidence>
<dbReference type="CDD" id="cd12148">
    <property type="entry name" value="fungal_TF_MHR"/>
    <property type="match status" value="1"/>
</dbReference>
<sequence>MASIYPISGSDSASPSSVRGASSDPPSHPTNGHHPTVHHHPYQSESPFGRFDHGKKKNVKMVSTNGVGDSSPKEGPVKAACLSCRSKKAKCDGVKPVCAACAKKGLLCEYVKSRRGGPRVRRPPPPSALRQFLSKLDAFWVDRGDGVPCGQASENEDTTNIVRTFSSRDEILRCYYTELHPFLPVMPLRKWIHEVSGILLPKSPFLLASSTLLVLAPHTQDPAPGSPNSKRLRSAAAHQLAQETITTVDQLISAGQANVECVQALTMLSMYTWGATLNLGLTNTYAERAINLSIQLGMNFLDHGNRSPTGNAVEDGEWQKDMIRRTFWVAYAQQMVTTLSAGLPAFMPYTDESQFEIDFPACTINDRSWSQWINAQRRIQAVLEAVGSVYYQRAALQASTHGMTSFNTAEEVQRDIDTRRQMINMDTEILNMLKKTEQDLVVEFVPGGEEEVVRNLQLAVKFGMAAVHIHIHRHQAFPEVSLFSKIMCGLPGLHQNVEVSSDSPVGSTDMSALPSSSGTASNMAPAVSNSVQQVNSTPGSDTLISDYVADEYTDMEALWQPETFPEHLPEPWFAHSGGAGALYAPVDIIPAPFVPLAPAAQIIPPGAYSGQDGRPVANKGSSSGGSPVPSTQSAASSKPSKPWGVDDDDKPEKVSEYESHPMTVFPPGVSLERCATAARAIIRLEVLHRSAQIAMYDGAPRWMPFCSCGLVVGAYAFLLLALAVQAEHAYQTPSKEAVEQIEGLLTNVKVIVAGLEAYGVMWDGIGQMGREVRAALEAAARLPDEMRAQMVAYQNSDQTALTNGNGYGDSVYDHFAEGSMNGQLDENGEVVQVARWV</sequence>
<dbReference type="InParanoid" id="A0A1Y1UB97"/>
<accession>A0A1Y1UB97</accession>
<feature type="region of interest" description="Disordered" evidence="1">
    <location>
        <begin position="500"/>
        <end position="539"/>
    </location>
</feature>
<protein>
    <recommendedName>
        <fullName evidence="3">Zn(2)-C6 fungal-type domain-containing protein</fullName>
    </recommendedName>
</protein>
<dbReference type="PROSITE" id="PS50048">
    <property type="entry name" value="ZN2_CY6_FUNGAL_2"/>
    <property type="match status" value="1"/>
</dbReference>
<dbReference type="InterPro" id="IPR001138">
    <property type="entry name" value="Zn2Cys6_DnaBD"/>
</dbReference>
<gene>
    <name evidence="4" type="ORF">BD324DRAFT_653133</name>
</gene>
<dbReference type="Pfam" id="PF00172">
    <property type="entry name" value="Zn_clus"/>
    <property type="match status" value="1"/>
</dbReference>
<dbReference type="Gene3D" id="4.10.240.10">
    <property type="entry name" value="Zn(2)-C6 fungal-type DNA-binding domain"/>
    <property type="match status" value="1"/>
</dbReference>
<feature type="region of interest" description="Disordered" evidence="1">
    <location>
        <begin position="607"/>
        <end position="661"/>
    </location>
</feature>
<dbReference type="GO" id="GO:0008270">
    <property type="term" value="F:zinc ion binding"/>
    <property type="evidence" value="ECO:0007669"/>
    <property type="project" value="InterPro"/>
</dbReference>
<proteinExistence type="predicted"/>
<comment type="caution">
    <text evidence="4">The sequence shown here is derived from an EMBL/GenBank/DDBJ whole genome shotgun (WGS) entry which is preliminary data.</text>
</comment>